<dbReference type="RefSeq" id="XP_020049504.1">
    <property type="nucleotide sequence ID" value="XM_020189560.1"/>
</dbReference>
<feature type="transmembrane region" description="Helical" evidence="1">
    <location>
        <begin position="33"/>
        <end position="51"/>
    </location>
</feature>
<gene>
    <name evidence="2" type="ORF">ASCRUDRAFT_18835</name>
</gene>
<reference evidence="3" key="1">
    <citation type="submission" date="2016-05" db="EMBL/GenBank/DDBJ databases">
        <title>Comparative genomics of biotechnologically important yeasts.</title>
        <authorList>
            <consortium name="DOE Joint Genome Institute"/>
            <person name="Riley R."/>
            <person name="Haridas S."/>
            <person name="Wolfe K.H."/>
            <person name="Lopes M.R."/>
            <person name="Hittinger C.T."/>
            <person name="Goker M."/>
            <person name="Salamov A."/>
            <person name="Wisecaver J."/>
            <person name="Long T.M."/>
            <person name="Aerts A.L."/>
            <person name="Barry K."/>
            <person name="Choi C."/>
            <person name="Clum A."/>
            <person name="Coughlan A.Y."/>
            <person name="Deshpande S."/>
            <person name="Douglass A.P."/>
            <person name="Hanson S.J."/>
            <person name="Klenk H.-P."/>
            <person name="Labutti K."/>
            <person name="Lapidus A."/>
            <person name="Lindquist E."/>
            <person name="Lipzen A."/>
            <person name="Meier-Kolthoff J.P."/>
            <person name="Ohm R.A."/>
            <person name="Otillar R.P."/>
            <person name="Pangilinan J."/>
            <person name="Peng Y."/>
            <person name="Rokas A."/>
            <person name="Rosa C.A."/>
            <person name="Scheuner C."/>
            <person name="Sibirny A.A."/>
            <person name="Slot J.C."/>
            <person name="Stielow J.B."/>
            <person name="Sun H."/>
            <person name="Kurtzman C.P."/>
            <person name="Blackwell M."/>
            <person name="Grigoriev I.V."/>
            <person name="Jeffries T.W."/>
        </authorList>
    </citation>
    <scope>NUCLEOTIDE SEQUENCE [LARGE SCALE GENOMIC DNA]</scope>
    <source>
        <strain evidence="3">DSM 1968</strain>
    </source>
</reference>
<feature type="transmembrane region" description="Helical" evidence="1">
    <location>
        <begin position="105"/>
        <end position="127"/>
    </location>
</feature>
<dbReference type="GeneID" id="30963196"/>
<organism evidence="2 3">
    <name type="scientific">Ascoidea rubescens DSM 1968</name>
    <dbReference type="NCBI Taxonomy" id="1344418"/>
    <lineage>
        <taxon>Eukaryota</taxon>
        <taxon>Fungi</taxon>
        <taxon>Dikarya</taxon>
        <taxon>Ascomycota</taxon>
        <taxon>Saccharomycotina</taxon>
        <taxon>Saccharomycetes</taxon>
        <taxon>Ascoideaceae</taxon>
        <taxon>Ascoidea</taxon>
    </lineage>
</organism>
<feature type="transmembrane region" description="Helical" evidence="1">
    <location>
        <begin position="63"/>
        <end position="85"/>
    </location>
</feature>
<evidence type="ECO:0000313" key="3">
    <source>
        <dbReference type="Proteomes" id="UP000095038"/>
    </source>
</evidence>
<keyword evidence="1" id="KW-1133">Transmembrane helix</keyword>
<feature type="non-terminal residue" evidence="2">
    <location>
        <position position="150"/>
    </location>
</feature>
<evidence type="ECO:0008006" key="4">
    <source>
        <dbReference type="Google" id="ProtNLM"/>
    </source>
</evidence>
<proteinExistence type="predicted"/>
<evidence type="ECO:0000313" key="2">
    <source>
        <dbReference type="EMBL" id="ODV63197.1"/>
    </source>
</evidence>
<dbReference type="AlphaFoldDB" id="A0A1D2VNP7"/>
<accession>A0A1D2VNP7</accession>
<keyword evidence="3" id="KW-1185">Reference proteome</keyword>
<evidence type="ECO:0000256" key="1">
    <source>
        <dbReference type="SAM" id="Phobius"/>
    </source>
</evidence>
<dbReference type="OrthoDB" id="4019110at2759"/>
<protein>
    <recommendedName>
        <fullName evidence="4">MARVEL domain-containing protein</fullName>
    </recommendedName>
</protein>
<keyword evidence="1" id="KW-0812">Transmembrane</keyword>
<dbReference type="Proteomes" id="UP000095038">
    <property type="component" value="Unassembled WGS sequence"/>
</dbReference>
<name>A0A1D2VNP7_9ASCO</name>
<dbReference type="EMBL" id="KV454476">
    <property type="protein sequence ID" value="ODV63197.1"/>
    <property type="molecule type" value="Genomic_DNA"/>
</dbReference>
<sequence>NTIIHLIQVSLTAATIGLCSRSLSIDNEISKRVWSFLISQSSIILAVSLLFLFKIMDFEHNNGIFYCLASCGLTISAMGVCIGILQTRNCGMDIDSCRIRRAITALICTSTFIWVIILVQFLIVFYVSRLGKDKFLPSAFPDETFQRNPN</sequence>
<dbReference type="InParanoid" id="A0A1D2VNP7"/>
<keyword evidence="1" id="KW-0472">Membrane</keyword>
<feature type="non-terminal residue" evidence="2">
    <location>
        <position position="1"/>
    </location>
</feature>